<keyword evidence="3" id="KW-1185">Reference proteome</keyword>
<gene>
    <name evidence="2" type="ORF">FB550_103141</name>
</gene>
<organism evidence="2 3">
    <name type="scientific">Neobacillus bataviensis</name>
    <dbReference type="NCBI Taxonomy" id="220685"/>
    <lineage>
        <taxon>Bacteria</taxon>
        <taxon>Bacillati</taxon>
        <taxon>Bacillota</taxon>
        <taxon>Bacilli</taxon>
        <taxon>Bacillales</taxon>
        <taxon>Bacillaceae</taxon>
        <taxon>Neobacillus</taxon>
    </lineage>
</organism>
<keyword evidence="1" id="KW-0812">Transmembrane</keyword>
<evidence type="ECO:0000313" key="3">
    <source>
        <dbReference type="Proteomes" id="UP000319671"/>
    </source>
</evidence>
<comment type="caution">
    <text evidence="2">The sequence shown here is derived from an EMBL/GenBank/DDBJ whole genome shotgun (WGS) entry which is preliminary data.</text>
</comment>
<feature type="transmembrane region" description="Helical" evidence="1">
    <location>
        <begin position="5"/>
        <end position="23"/>
    </location>
</feature>
<protein>
    <submittedName>
        <fullName evidence="2">Uncharacterized protein</fullName>
    </submittedName>
</protein>
<proteinExistence type="predicted"/>
<name>A0A561DNM1_9BACI</name>
<dbReference type="EMBL" id="VIVN01000003">
    <property type="protein sequence ID" value="TWE04966.1"/>
    <property type="molecule type" value="Genomic_DNA"/>
</dbReference>
<evidence type="ECO:0000256" key="1">
    <source>
        <dbReference type="SAM" id="Phobius"/>
    </source>
</evidence>
<feature type="transmembrane region" description="Helical" evidence="1">
    <location>
        <begin position="29"/>
        <end position="46"/>
    </location>
</feature>
<sequence length="59" mass="6927">MHFLYWFLKCGWLLMIIFIGNIYLSRLGLWSVIICIAVFVAGNHLIKKSMEKIILAKKK</sequence>
<reference evidence="2 3" key="1">
    <citation type="submission" date="2019-06" db="EMBL/GenBank/DDBJ databases">
        <title>Sorghum-associated microbial communities from plants grown in Nebraska, USA.</title>
        <authorList>
            <person name="Schachtman D."/>
        </authorList>
    </citation>
    <scope>NUCLEOTIDE SEQUENCE [LARGE SCALE GENOMIC DNA]</scope>
    <source>
        <strain evidence="2 3">2482</strain>
    </source>
</reference>
<evidence type="ECO:0000313" key="2">
    <source>
        <dbReference type="EMBL" id="TWE04966.1"/>
    </source>
</evidence>
<keyword evidence="1" id="KW-1133">Transmembrane helix</keyword>
<dbReference type="RefSeq" id="WP_144563412.1">
    <property type="nucleotide sequence ID" value="NZ_VIVN01000003.1"/>
</dbReference>
<dbReference type="Proteomes" id="UP000319671">
    <property type="component" value="Unassembled WGS sequence"/>
</dbReference>
<dbReference type="AlphaFoldDB" id="A0A561DNM1"/>
<keyword evidence="1" id="KW-0472">Membrane</keyword>
<accession>A0A561DNM1</accession>